<reference evidence="2 4" key="2">
    <citation type="submission" date="2017-08" db="EMBL/GenBank/DDBJ databases">
        <title>Whole Genome Sequence of Sphingobium hydrophobicum C1: Insights into Adaption to the Electronic-waste Contaminated Sediment.</title>
        <authorList>
            <person name="Song D."/>
            <person name="Chen X."/>
            <person name="Xu M."/>
        </authorList>
    </citation>
    <scope>NUCLEOTIDE SEQUENCE [LARGE SCALE GENOMIC DNA]</scope>
    <source>
        <strain evidence="2 4">C1</strain>
        <plasmid evidence="2 4">p2</plasmid>
    </source>
</reference>
<feature type="region of interest" description="Disordered" evidence="1">
    <location>
        <begin position="45"/>
        <end position="64"/>
    </location>
</feature>
<dbReference type="AlphaFoldDB" id="A0A249MZJ2"/>
<evidence type="ECO:0000313" key="5">
    <source>
        <dbReference type="Proteomes" id="UP000290975"/>
    </source>
</evidence>
<evidence type="ECO:0000313" key="2">
    <source>
        <dbReference type="EMBL" id="ASY46791.1"/>
    </source>
</evidence>
<dbReference type="Proteomes" id="UP000290975">
    <property type="component" value="Unassembled WGS sequence"/>
</dbReference>
<feature type="compositionally biased region" description="Basic residues" evidence="1">
    <location>
        <begin position="54"/>
        <end position="64"/>
    </location>
</feature>
<keyword evidence="2" id="KW-0614">Plasmid</keyword>
<dbReference type="KEGG" id="shyd:CJD35_20075"/>
<keyword evidence="5" id="KW-1185">Reference proteome</keyword>
<gene>
    <name evidence="2" type="ORF">CJD35_20075</name>
    <name evidence="3" type="ORF">MBESOW_P1934</name>
</gene>
<name>A0A249MZJ2_SPHXE</name>
<dbReference type="EMBL" id="BBQY01000005">
    <property type="protein sequence ID" value="GBH30679.1"/>
    <property type="molecule type" value="Genomic_DNA"/>
</dbReference>
<sequence>MRSIKRAAPADRAAVAEAIDHLRAARNLLARSGAPRAARAVRKALRSAEGAARHVNHRIRRSQT</sequence>
<accession>A0A401J229</accession>
<evidence type="ECO:0000256" key="1">
    <source>
        <dbReference type="SAM" id="MobiDB-lite"/>
    </source>
</evidence>
<dbReference type="Proteomes" id="UP000217141">
    <property type="component" value="Plasmid p2"/>
</dbReference>
<accession>A0A249MZJ2</accession>
<evidence type="ECO:0000313" key="3">
    <source>
        <dbReference type="EMBL" id="GBH30679.1"/>
    </source>
</evidence>
<dbReference type="STRING" id="1192759.GCA_000277525_02413"/>
<evidence type="ECO:0000313" key="4">
    <source>
        <dbReference type="Proteomes" id="UP000217141"/>
    </source>
</evidence>
<organism evidence="2 4">
    <name type="scientific">Sphingobium xenophagum</name>
    <dbReference type="NCBI Taxonomy" id="121428"/>
    <lineage>
        <taxon>Bacteria</taxon>
        <taxon>Pseudomonadati</taxon>
        <taxon>Pseudomonadota</taxon>
        <taxon>Alphaproteobacteria</taxon>
        <taxon>Sphingomonadales</taxon>
        <taxon>Sphingomonadaceae</taxon>
        <taxon>Sphingobium</taxon>
    </lineage>
</organism>
<reference evidence="3 5" key="1">
    <citation type="submission" date="2014-12" db="EMBL/GenBank/DDBJ databases">
        <title>Whole genome sequencing of Sphingobium xenophagum OW59.</title>
        <authorList>
            <person name="Ohta Y."/>
            <person name="Nishi S."/>
            <person name="Hatada Y."/>
        </authorList>
    </citation>
    <scope>NUCLEOTIDE SEQUENCE [LARGE SCALE GENOMIC DNA]</scope>
    <source>
        <strain evidence="3 5">OW59</strain>
    </source>
</reference>
<proteinExistence type="predicted"/>
<protein>
    <submittedName>
        <fullName evidence="2">Uncharacterized protein</fullName>
    </submittedName>
</protein>
<dbReference type="RefSeq" id="WP_017183246.1">
    <property type="nucleotide sequence ID" value="NZ_BBQY01000005.1"/>
</dbReference>
<geneLocation type="plasmid" evidence="2 4">
    <name>p2</name>
</geneLocation>
<dbReference type="EMBL" id="CP022748">
    <property type="protein sequence ID" value="ASY46791.1"/>
    <property type="molecule type" value="Genomic_DNA"/>
</dbReference>